<gene>
    <name evidence="2" type="ORF">RPMA_17930</name>
</gene>
<feature type="signal peptide" evidence="1">
    <location>
        <begin position="1"/>
        <end position="22"/>
    </location>
</feature>
<keyword evidence="1" id="KW-0732">Signal</keyword>
<dbReference type="InterPro" id="IPR010642">
    <property type="entry name" value="Invasion_prot_B"/>
</dbReference>
<dbReference type="Proteomes" id="UP000682843">
    <property type="component" value="Chromosome"/>
</dbReference>
<accession>A0ABX8AAK7</accession>
<protein>
    <submittedName>
        <fullName evidence="2">Invasion associated locus B family protein</fullName>
    </submittedName>
</protein>
<dbReference type="RefSeq" id="WP_211909086.1">
    <property type="nucleotide sequence ID" value="NZ_CP036498.1"/>
</dbReference>
<keyword evidence="3" id="KW-1185">Reference proteome</keyword>
<dbReference type="Pfam" id="PF06776">
    <property type="entry name" value="IalB"/>
    <property type="match status" value="1"/>
</dbReference>
<dbReference type="InterPro" id="IPR038696">
    <property type="entry name" value="IalB_sf"/>
</dbReference>
<dbReference type="Gene3D" id="2.60.40.1880">
    <property type="entry name" value="Invasion associated locus B (IalB) protein"/>
    <property type="match status" value="1"/>
</dbReference>
<feature type="chain" id="PRO_5045148073" evidence="1">
    <location>
        <begin position="23"/>
        <end position="192"/>
    </location>
</feature>
<name>A0ABX8AAK7_9BRAD</name>
<organism evidence="2 3">
    <name type="scientific">Tardiphaga alba</name>
    <dbReference type="NCBI Taxonomy" id="340268"/>
    <lineage>
        <taxon>Bacteria</taxon>
        <taxon>Pseudomonadati</taxon>
        <taxon>Pseudomonadota</taxon>
        <taxon>Alphaproteobacteria</taxon>
        <taxon>Hyphomicrobiales</taxon>
        <taxon>Nitrobacteraceae</taxon>
        <taxon>Tardiphaga</taxon>
    </lineage>
</organism>
<evidence type="ECO:0000313" key="3">
    <source>
        <dbReference type="Proteomes" id="UP000682843"/>
    </source>
</evidence>
<dbReference type="EMBL" id="CP036498">
    <property type="protein sequence ID" value="QUS40502.1"/>
    <property type="molecule type" value="Genomic_DNA"/>
</dbReference>
<sequence>MTKHMITAAAVAAAILAAPAMAGAQSSDATKAMALPGGSSSLQETFEGWTLQCAATEAGRACNVQQQQRHRESKQLVLAVELATGANGAVSGAFVLPFGLRLASGAVLQIDDLPVSQPIAFSTCLPVGCVVPLTFDKAAITRLRSAKALKVTAAANEDGKAVPFAVSLNGLPAALDRLAALSQPAAKDGRKQ</sequence>
<proteinExistence type="predicted"/>
<evidence type="ECO:0000256" key="1">
    <source>
        <dbReference type="SAM" id="SignalP"/>
    </source>
</evidence>
<evidence type="ECO:0000313" key="2">
    <source>
        <dbReference type="EMBL" id="QUS40502.1"/>
    </source>
</evidence>
<reference evidence="2 3" key="1">
    <citation type="submission" date="2019-02" db="EMBL/GenBank/DDBJ databases">
        <title>Emended description of the genus Rhodopseudomonas and description of Rhodopseudomonas albus sp. nov., a non-phototrophic, heavy-metal-tolerant bacterium isolated from garden soil.</title>
        <authorList>
            <person name="Bao Z."/>
            <person name="Cao W.W."/>
            <person name="Sato Y."/>
            <person name="Nishizawa T."/>
            <person name="Zhao J."/>
            <person name="Guo Y."/>
            <person name="Ohta H."/>
        </authorList>
    </citation>
    <scope>NUCLEOTIDE SEQUENCE [LARGE SCALE GENOMIC DNA]</scope>
    <source>
        <strain evidence="2 3">SK50-23</strain>
    </source>
</reference>